<evidence type="ECO:0000256" key="13">
    <source>
        <dbReference type="SAM" id="SignalP"/>
    </source>
</evidence>
<keyword evidence="3 13" id="KW-0732">Signal</keyword>
<dbReference type="InterPro" id="IPR002048">
    <property type="entry name" value="EF_hand_dom"/>
</dbReference>
<dbReference type="PANTHER" id="PTHR10827:SF52">
    <property type="entry name" value="IP16409P"/>
    <property type="match status" value="1"/>
</dbReference>
<evidence type="ECO:0000256" key="5">
    <source>
        <dbReference type="ARBA" id="ARBA00022824"/>
    </source>
</evidence>
<keyword evidence="7" id="KW-0325">Glycoprotein</keyword>
<evidence type="ECO:0000256" key="10">
    <source>
        <dbReference type="ARBA" id="ARBA00063143"/>
    </source>
</evidence>
<proteinExistence type="predicted"/>
<feature type="region of interest" description="Disordered" evidence="12">
    <location>
        <begin position="312"/>
        <end position="402"/>
    </location>
</feature>
<evidence type="ECO:0000256" key="6">
    <source>
        <dbReference type="ARBA" id="ARBA00022837"/>
    </source>
</evidence>
<evidence type="ECO:0000256" key="9">
    <source>
        <dbReference type="ARBA" id="ARBA00056975"/>
    </source>
</evidence>
<dbReference type="InterPro" id="IPR018247">
    <property type="entry name" value="EF_Hand_1_Ca_BS"/>
</dbReference>
<comment type="subcellular location">
    <subcellularLocation>
        <location evidence="1">Endoplasmic reticulum lumen</location>
    </subcellularLocation>
</comment>
<protein>
    <recommendedName>
        <fullName evidence="11">Reticulocalbin-3</fullName>
    </recommendedName>
</protein>
<evidence type="ECO:0000256" key="8">
    <source>
        <dbReference type="ARBA" id="ARBA00023186"/>
    </source>
</evidence>
<dbReference type="SUPFAM" id="SSF47473">
    <property type="entry name" value="EF-hand"/>
    <property type="match status" value="2"/>
</dbReference>
<dbReference type="AlphaFoldDB" id="A0A6P8HTH4"/>
<dbReference type="GeneID" id="116295878"/>
<dbReference type="GO" id="GO:0015031">
    <property type="term" value="P:protein transport"/>
    <property type="evidence" value="ECO:0007669"/>
    <property type="project" value="UniProtKB-ARBA"/>
</dbReference>
<dbReference type="Proteomes" id="UP000515163">
    <property type="component" value="Unplaced"/>
</dbReference>
<dbReference type="PROSITE" id="PS50222">
    <property type="entry name" value="EF_HAND_2"/>
    <property type="match status" value="4"/>
</dbReference>
<keyword evidence="6" id="KW-0106">Calcium</keyword>
<comment type="subunit">
    <text evidence="10">Interacts with PCSK6 (immature form including the propeptide); probably involved in the maturation and the secretion of PCSK6.</text>
</comment>
<feature type="domain" description="EF-hand" evidence="14">
    <location>
        <begin position="269"/>
        <end position="304"/>
    </location>
</feature>
<keyword evidence="15" id="KW-1185">Reference proteome</keyword>
<dbReference type="SMART" id="SM00054">
    <property type="entry name" value="EFh"/>
    <property type="match status" value="5"/>
</dbReference>
<feature type="compositionally biased region" description="Basic and acidic residues" evidence="12">
    <location>
        <begin position="150"/>
        <end position="169"/>
    </location>
</feature>
<dbReference type="GO" id="GO:0005788">
    <property type="term" value="C:endoplasmic reticulum lumen"/>
    <property type="evidence" value="ECO:0007669"/>
    <property type="project" value="UniProtKB-SubCell"/>
</dbReference>
<evidence type="ECO:0000313" key="16">
    <source>
        <dbReference type="RefSeq" id="XP_031559694.1"/>
    </source>
</evidence>
<keyword evidence="4" id="KW-0677">Repeat</keyword>
<sequence length="402" mass="46213">MPRSYLYLENMIKIFLLVSCFRVLVGAIESTPFGDVDESSDFADEDSEIYEDEPIDHSAFLQIDNTADLHIPKQTKRMRNRIRVMLKEMDSNHDGKVSEKELSDWIEKVMTEYLTSEGQKQMPKIDKDNDGLASWAEYAAAAGYTQGDAPEPRQSSEKSKKRDKEKFDLADTNKDDKLSYYELGVMIHPNEAPQMSRIVVTEFLEVMDRDRDGQLSFNEFTGEDPSLPTINEDAKKQLKKVFKGLDFDQDGKLNNEELIDWLLPNNKLPHQSEAENMMRDIDDDEDGALTAEEIFKHYNKFATSRATRYGRMLKDEVPPEDDEALLKKTKKGEKQNEKAKEEKKDGKADERRKEDGESKTKQDESQSEKAKGEKKKNDGEDKIKDGKKDSNKNGRQKPVDEL</sequence>
<evidence type="ECO:0000256" key="4">
    <source>
        <dbReference type="ARBA" id="ARBA00022737"/>
    </source>
</evidence>
<dbReference type="FunFam" id="1.10.238.10:FF:000104">
    <property type="entry name" value="calumenin isoform X1"/>
    <property type="match status" value="1"/>
</dbReference>
<feature type="region of interest" description="Disordered" evidence="12">
    <location>
        <begin position="143"/>
        <end position="169"/>
    </location>
</feature>
<evidence type="ECO:0000256" key="2">
    <source>
        <dbReference type="ARBA" id="ARBA00022723"/>
    </source>
</evidence>
<dbReference type="RefSeq" id="XP_031559694.1">
    <property type="nucleotide sequence ID" value="XM_031703834.1"/>
</dbReference>
<gene>
    <name evidence="16" type="primary">LOC116295878</name>
</gene>
<evidence type="ECO:0000313" key="15">
    <source>
        <dbReference type="Proteomes" id="UP000515163"/>
    </source>
</evidence>
<feature type="domain" description="EF-hand" evidence="14">
    <location>
        <begin position="158"/>
        <end position="193"/>
    </location>
</feature>
<dbReference type="Pfam" id="PF13202">
    <property type="entry name" value="EF-hand_5"/>
    <property type="match status" value="1"/>
</dbReference>
<feature type="signal peptide" evidence="13">
    <location>
        <begin position="1"/>
        <end position="27"/>
    </location>
</feature>
<accession>A0A6P8HTH4</accession>
<evidence type="ECO:0000256" key="3">
    <source>
        <dbReference type="ARBA" id="ARBA00022729"/>
    </source>
</evidence>
<dbReference type="InParanoid" id="A0A6P8HTH4"/>
<dbReference type="GO" id="GO:0005509">
    <property type="term" value="F:calcium ion binding"/>
    <property type="evidence" value="ECO:0007669"/>
    <property type="project" value="InterPro"/>
</dbReference>
<keyword evidence="5" id="KW-0256">Endoplasmic reticulum</keyword>
<comment type="function">
    <text evidence="9">Probable molecular chaperone assisting protein biosynthesis and transport in the endoplasmic reticulum. Required for the proper biosynthesis and transport of pulmonary surfactant-associated protein A/SP-A, pulmonary surfactant-associated protein D/SP-D and the lipid transporter ABCA3. By regulating both the proper expression and the degradation through the endoplasmic reticulum-associated protein degradation pathway of these proteins plays a crucial role in pulmonary surfactant homeostasis. Has an anti-fibrotic activity by negatively regulating the secretion of type I and type III collagens. This calcium-binding protein also transiently associates with immature PCSK6 and regulates its secretion.</text>
</comment>
<evidence type="ECO:0000256" key="11">
    <source>
        <dbReference type="ARBA" id="ARBA00072696"/>
    </source>
</evidence>
<name>A0A6P8HTH4_ACTTE</name>
<evidence type="ECO:0000256" key="12">
    <source>
        <dbReference type="SAM" id="MobiDB-lite"/>
    </source>
</evidence>
<reference evidence="16" key="1">
    <citation type="submission" date="2025-08" db="UniProtKB">
        <authorList>
            <consortium name="RefSeq"/>
        </authorList>
    </citation>
    <scope>IDENTIFICATION</scope>
    <source>
        <tissue evidence="16">Tentacle</tissue>
    </source>
</reference>
<evidence type="ECO:0000259" key="14">
    <source>
        <dbReference type="PROSITE" id="PS50222"/>
    </source>
</evidence>
<dbReference type="PROSITE" id="PS00018">
    <property type="entry name" value="EF_HAND_1"/>
    <property type="match status" value="5"/>
</dbReference>
<dbReference type="PANTHER" id="PTHR10827">
    <property type="entry name" value="RETICULOCALBIN"/>
    <property type="match status" value="1"/>
</dbReference>
<evidence type="ECO:0000256" key="1">
    <source>
        <dbReference type="ARBA" id="ARBA00004319"/>
    </source>
</evidence>
<dbReference type="OrthoDB" id="293868at2759"/>
<feature type="domain" description="EF-hand" evidence="14">
    <location>
        <begin position="77"/>
        <end position="112"/>
    </location>
</feature>
<feature type="chain" id="PRO_5028088395" description="Reticulocalbin-3" evidence="13">
    <location>
        <begin position="28"/>
        <end position="402"/>
    </location>
</feature>
<dbReference type="Pfam" id="PF13499">
    <property type="entry name" value="EF-hand_7"/>
    <property type="match status" value="2"/>
</dbReference>
<keyword evidence="8" id="KW-0143">Chaperone</keyword>
<feature type="compositionally biased region" description="Basic and acidic residues" evidence="12">
    <location>
        <begin position="332"/>
        <end position="402"/>
    </location>
</feature>
<dbReference type="KEGG" id="aten:116295878"/>
<organism evidence="15 16">
    <name type="scientific">Actinia tenebrosa</name>
    <name type="common">Australian red waratah sea anemone</name>
    <dbReference type="NCBI Taxonomy" id="6105"/>
    <lineage>
        <taxon>Eukaryota</taxon>
        <taxon>Metazoa</taxon>
        <taxon>Cnidaria</taxon>
        <taxon>Anthozoa</taxon>
        <taxon>Hexacorallia</taxon>
        <taxon>Actiniaria</taxon>
        <taxon>Actiniidae</taxon>
        <taxon>Actinia</taxon>
    </lineage>
</organism>
<feature type="domain" description="EF-hand" evidence="14">
    <location>
        <begin position="233"/>
        <end position="268"/>
    </location>
</feature>
<evidence type="ECO:0000256" key="7">
    <source>
        <dbReference type="ARBA" id="ARBA00023180"/>
    </source>
</evidence>
<dbReference type="Gene3D" id="1.10.238.10">
    <property type="entry name" value="EF-hand"/>
    <property type="match status" value="3"/>
</dbReference>
<dbReference type="InterPro" id="IPR011992">
    <property type="entry name" value="EF-hand-dom_pair"/>
</dbReference>
<keyword evidence="2" id="KW-0479">Metal-binding</keyword>